<reference evidence="2" key="1">
    <citation type="submission" date="2021-01" db="EMBL/GenBank/DDBJ databases">
        <title>Tabrizicola alba sp. nov. a motile alkaliphilic bacterium isolated from a soda lake.</title>
        <authorList>
            <person name="Szuroczki S."/>
            <person name="Abbaszade G."/>
            <person name="Schumann P."/>
            <person name="Toth E."/>
        </authorList>
    </citation>
    <scope>NUCLEOTIDE SEQUENCE</scope>
    <source>
        <strain evidence="2">DMG-N-6</strain>
    </source>
</reference>
<name>A0A8K0Y1Q1_9RHOB</name>
<dbReference type="SUPFAM" id="SSF51395">
    <property type="entry name" value="FMN-linked oxidoreductases"/>
    <property type="match status" value="1"/>
</dbReference>
<dbReference type="Proteomes" id="UP000648908">
    <property type="component" value="Unassembled WGS sequence"/>
</dbReference>
<dbReference type="InterPro" id="IPR013785">
    <property type="entry name" value="Aldolase_TIM"/>
</dbReference>
<dbReference type="GO" id="GO:0010181">
    <property type="term" value="F:FMN binding"/>
    <property type="evidence" value="ECO:0007669"/>
    <property type="project" value="InterPro"/>
</dbReference>
<feature type="domain" description="NADH:flavin oxidoreductase/NADH oxidase N-terminal" evidence="1">
    <location>
        <begin position="1"/>
        <end position="101"/>
    </location>
</feature>
<keyword evidence="3" id="KW-1185">Reference proteome</keyword>
<evidence type="ECO:0000313" key="3">
    <source>
        <dbReference type="Proteomes" id="UP000648908"/>
    </source>
</evidence>
<organism evidence="2 3">
    <name type="scientific">Szabonella alba</name>
    <dbReference type="NCBI Taxonomy" id="2804194"/>
    <lineage>
        <taxon>Bacteria</taxon>
        <taxon>Pseudomonadati</taxon>
        <taxon>Pseudomonadota</taxon>
        <taxon>Alphaproteobacteria</taxon>
        <taxon>Rhodobacterales</taxon>
        <taxon>Paracoccaceae</taxon>
        <taxon>Szabonella</taxon>
    </lineage>
</organism>
<sequence>MAPMMRARAAQPGNVPTGLMAEYWAQRASAGIIITEETQISLQGQGYSFTPGIHSAEQVAGGRKEMDTVHAAGGRIMQQLWHVCRMSHASFHADRLPVAPSAIAPEASVWVVDPACATFASAMHLSAQAARILRIPDCGTAGAT</sequence>
<proteinExistence type="predicted"/>
<dbReference type="EMBL" id="JAESVN010000012">
    <property type="protein sequence ID" value="MBL4919111.1"/>
    <property type="molecule type" value="Genomic_DNA"/>
</dbReference>
<accession>A0A8K0Y1Q1</accession>
<dbReference type="InterPro" id="IPR001155">
    <property type="entry name" value="OxRdtase_FMN_N"/>
</dbReference>
<dbReference type="PANTHER" id="PTHR22893">
    <property type="entry name" value="NADH OXIDOREDUCTASE-RELATED"/>
    <property type="match status" value="1"/>
</dbReference>
<comment type="caution">
    <text evidence="2">The sequence shown here is derived from an EMBL/GenBank/DDBJ whole genome shotgun (WGS) entry which is preliminary data.</text>
</comment>
<evidence type="ECO:0000313" key="2">
    <source>
        <dbReference type="EMBL" id="MBL4919111.1"/>
    </source>
</evidence>
<dbReference type="Gene3D" id="3.20.20.70">
    <property type="entry name" value="Aldolase class I"/>
    <property type="match status" value="1"/>
</dbReference>
<dbReference type="Pfam" id="PF00724">
    <property type="entry name" value="Oxidored_FMN"/>
    <property type="match status" value="1"/>
</dbReference>
<dbReference type="AlphaFoldDB" id="A0A8K0Y1Q1"/>
<evidence type="ECO:0000259" key="1">
    <source>
        <dbReference type="Pfam" id="PF00724"/>
    </source>
</evidence>
<dbReference type="GO" id="GO:0016491">
    <property type="term" value="F:oxidoreductase activity"/>
    <property type="evidence" value="ECO:0007669"/>
    <property type="project" value="InterPro"/>
</dbReference>
<gene>
    <name evidence="2" type="ORF">JL811_17955</name>
</gene>
<dbReference type="GO" id="GO:0005829">
    <property type="term" value="C:cytosol"/>
    <property type="evidence" value="ECO:0007669"/>
    <property type="project" value="TreeGrafter"/>
</dbReference>
<dbReference type="PANTHER" id="PTHR22893:SF91">
    <property type="entry name" value="NADPH DEHYDROGENASE 2-RELATED"/>
    <property type="match status" value="1"/>
</dbReference>
<dbReference type="InterPro" id="IPR045247">
    <property type="entry name" value="Oye-like"/>
</dbReference>
<protein>
    <recommendedName>
        <fullName evidence="1">NADH:flavin oxidoreductase/NADH oxidase N-terminal domain-containing protein</fullName>
    </recommendedName>
</protein>